<evidence type="ECO:0000256" key="1">
    <source>
        <dbReference type="ARBA" id="ARBA00004496"/>
    </source>
</evidence>
<accession>A0A7G9L3M9</accession>
<comment type="subcellular location">
    <subcellularLocation>
        <location evidence="1">Cytoplasm</location>
    </subcellularLocation>
</comment>
<feature type="domain" description="LysM" evidence="5">
    <location>
        <begin position="95"/>
        <end position="144"/>
    </location>
</feature>
<dbReference type="EMBL" id="CP060697">
    <property type="protein sequence ID" value="QNM83228.1"/>
    <property type="molecule type" value="Genomic_DNA"/>
</dbReference>
<evidence type="ECO:0000256" key="2">
    <source>
        <dbReference type="ARBA" id="ARBA00022490"/>
    </source>
</evidence>
<evidence type="ECO:0000259" key="5">
    <source>
        <dbReference type="PROSITE" id="PS51782"/>
    </source>
</evidence>
<dbReference type="KEGG" id="ssau:H8M03_02440"/>
<dbReference type="CDD" id="cd00118">
    <property type="entry name" value="LysM"/>
    <property type="match status" value="1"/>
</dbReference>
<dbReference type="NCBIfam" id="NF008399">
    <property type="entry name" value="PRK11198.1"/>
    <property type="match status" value="1"/>
</dbReference>
<evidence type="ECO:0000313" key="7">
    <source>
        <dbReference type="Proteomes" id="UP000515861"/>
    </source>
</evidence>
<evidence type="ECO:0000256" key="3">
    <source>
        <dbReference type="ARBA" id="ARBA00072219"/>
    </source>
</evidence>
<dbReference type="Pfam" id="PF01476">
    <property type="entry name" value="LysM"/>
    <property type="match status" value="1"/>
</dbReference>
<protein>
    <recommendedName>
        <fullName evidence="3">Potassium binding protein Kbp</fullName>
    </recommendedName>
</protein>
<dbReference type="SMART" id="SM00257">
    <property type="entry name" value="LysM"/>
    <property type="match status" value="1"/>
</dbReference>
<dbReference type="RefSeq" id="WP_187480183.1">
    <property type="nucleotide sequence ID" value="NZ_CP060697.1"/>
</dbReference>
<dbReference type="AlphaFoldDB" id="A0A7G9L3M9"/>
<name>A0A7G9L3M9_9SPHN</name>
<gene>
    <name evidence="6" type="primary">lysM</name>
    <name evidence="6" type="ORF">H8M03_02440</name>
</gene>
<dbReference type="PROSITE" id="PS51782">
    <property type="entry name" value="LYSM"/>
    <property type="match status" value="1"/>
</dbReference>
<dbReference type="SUPFAM" id="SSF54106">
    <property type="entry name" value="LysM domain"/>
    <property type="match status" value="1"/>
</dbReference>
<keyword evidence="2" id="KW-0963">Cytoplasm</keyword>
<proteinExistence type="predicted"/>
<dbReference type="GO" id="GO:0005737">
    <property type="term" value="C:cytoplasm"/>
    <property type="evidence" value="ECO:0007669"/>
    <property type="project" value="UniProtKB-SubCell"/>
</dbReference>
<reference evidence="6 7" key="1">
    <citation type="submission" date="2020-08" db="EMBL/GenBank/DDBJ databases">
        <title>Sphingomonas sp. sand1-3 16S ribosomal RNA gene Genome sequencing and assembly.</title>
        <authorList>
            <person name="Kang M."/>
        </authorList>
    </citation>
    <scope>NUCLEOTIDE SEQUENCE [LARGE SCALE GENOMIC DNA]</scope>
    <source>
        <strain evidence="7">sand1-3</strain>
    </source>
</reference>
<dbReference type="PROSITE" id="PS50914">
    <property type="entry name" value="BON"/>
    <property type="match status" value="1"/>
</dbReference>
<dbReference type="PANTHER" id="PTHR34700:SF8">
    <property type="entry name" value="POTASSIUM BINDING PROTEIN KBP"/>
    <property type="match status" value="1"/>
</dbReference>
<feature type="domain" description="BON" evidence="4">
    <location>
        <begin position="18"/>
        <end position="88"/>
    </location>
</feature>
<dbReference type="PANTHER" id="PTHR34700">
    <property type="entry name" value="POTASSIUM BINDING PROTEIN KBP"/>
    <property type="match status" value="1"/>
</dbReference>
<sequence>MGFFDFFKKDKGKEVFKEDADAQARAEAIRKEIDRLGLPGDIKVAVEGSRVKVTGNVPDDATRQKLAVIVGNMRHIDSVDDSGLAGGDANAAQPKIHEVQSGETLSAIAKQYYGDPNAYNKIFEANKPMLKDPDEIYPGQVLIIPEDATASA</sequence>
<evidence type="ECO:0000313" key="6">
    <source>
        <dbReference type="EMBL" id="QNM83228.1"/>
    </source>
</evidence>
<dbReference type="InterPro" id="IPR007055">
    <property type="entry name" value="BON_dom"/>
</dbReference>
<dbReference type="InterPro" id="IPR036779">
    <property type="entry name" value="LysM_dom_sf"/>
</dbReference>
<organism evidence="6 7">
    <name type="scientific">Sphingomonas sabuli</name>
    <dbReference type="NCBI Taxonomy" id="2764186"/>
    <lineage>
        <taxon>Bacteria</taxon>
        <taxon>Pseudomonadati</taxon>
        <taxon>Pseudomonadota</taxon>
        <taxon>Alphaproteobacteria</taxon>
        <taxon>Sphingomonadales</taxon>
        <taxon>Sphingomonadaceae</taxon>
        <taxon>Sphingomonas</taxon>
    </lineage>
</organism>
<dbReference type="InterPro" id="IPR018392">
    <property type="entry name" value="LysM"/>
</dbReference>
<keyword evidence="7" id="KW-1185">Reference proteome</keyword>
<dbReference type="InterPro" id="IPR052196">
    <property type="entry name" value="Bact_Kbp"/>
</dbReference>
<evidence type="ECO:0000259" key="4">
    <source>
        <dbReference type="PROSITE" id="PS50914"/>
    </source>
</evidence>
<dbReference type="FunFam" id="3.10.350.10:FF:000001">
    <property type="entry name" value="Peptidoglycan-binding protein LysM"/>
    <property type="match status" value="1"/>
</dbReference>
<dbReference type="Gene3D" id="3.10.350.10">
    <property type="entry name" value="LysM domain"/>
    <property type="match status" value="1"/>
</dbReference>
<dbReference type="Proteomes" id="UP000515861">
    <property type="component" value="Chromosome"/>
</dbReference>